<evidence type="ECO:0000256" key="15">
    <source>
        <dbReference type="ARBA" id="ARBA00049469"/>
    </source>
</evidence>
<dbReference type="InterPro" id="IPR014710">
    <property type="entry name" value="RmlC-like_jellyroll"/>
</dbReference>
<evidence type="ECO:0000256" key="4">
    <source>
        <dbReference type="ARBA" id="ARBA00017725"/>
    </source>
</evidence>
<keyword evidence="5" id="KW-0113">Calvin cycle</keyword>
<organism evidence="18 19">
    <name type="scientific">Chloropicon roscoffensis</name>
    <dbReference type="NCBI Taxonomy" id="1461544"/>
    <lineage>
        <taxon>Eukaryota</taxon>
        <taxon>Viridiplantae</taxon>
        <taxon>Chlorophyta</taxon>
        <taxon>Chloropicophyceae</taxon>
        <taxon>Chloropicales</taxon>
        <taxon>Chloropicaceae</taxon>
        <taxon>Chloropicon</taxon>
    </lineage>
</organism>
<comment type="function">
    <text evidence="12">RuBisCO catalyzes two reactions: the carboxylation of D-ribulose 1,5-bisphosphate, the primary event in carbon dioxide fixation, as well as the oxidative fragmentation of the pentose substrate in the photorespiration process. Both reactions occur simultaneously and in competition at the same active site.</text>
</comment>
<evidence type="ECO:0000256" key="14">
    <source>
        <dbReference type="ARBA" id="ARBA00048059"/>
    </source>
</evidence>
<evidence type="ECO:0000256" key="6">
    <source>
        <dbReference type="ARBA" id="ARBA00022640"/>
    </source>
</evidence>
<keyword evidence="8" id="KW-0503">Monooxygenase</keyword>
<sequence>MVVSETHFEVDYVVRAKTEEEARDQANKIAHEQTVELPASYVSETYAEIADHVVGKLVGLEKYTSEEEEDRWKITISYHEDTTGLELPQFLNVVFGNTSIKPGVQVHDFRLSNGLVRAFPGPRFGASGLREACGVEEGEPMVMTALKPMGLSVEELARQTYEFAKGGIDIIKDDHGLANQRWAPFEQRVEACCEAVRRANEETGRRSIYAPTVCGPVEKLFQMAKFAKEKGAGAVLMLPGITGFDSMRALAADDSFGLPILCHPALLGCMLGGSLTPGSLHGFAFDIALCALPQLSGADATIFPNVGGRFGFTLEECQSIVRRCRSTAGPYKPIAATPGGGMTLDRIPEILQVLGRDITLLVGGSVFARSPNLEENAAAFVSSTGRKHVRLATANSAPTQEQLDQVRRLRALKYPSVDGNHSKFLEFKANFSGSGAMGAEDSSHWLGVALENYKPEAENPSWQGVTRTELVGRRGESSKFHVRYFEVAPSGHSSLEKHEHEHVVICVKGKGKCVVGTRVWDMKPLDLCYTCPWDVHQFYCPEEEKESFAFFCIVNALRDRPVLVDPNGQEMAGLAGSCG</sequence>
<evidence type="ECO:0000313" key="18">
    <source>
        <dbReference type="EMBL" id="WZN61832.1"/>
    </source>
</evidence>
<evidence type="ECO:0000256" key="13">
    <source>
        <dbReference type="ARBA" id="ARBA00025888"/>
    </source>
</evidence>
<dbReference type="InterPro" id="IPR036422">
    <property type="entry name" value="RuBisCO_lsu_N_sf"/>
</dbReference>
<evidence type="ECO:0000256" key="7">
    <source>
        <dbReference type="ARBA" id="ARBA00023002"/>
    </source>
</evidence>
<evidence type="ECO:0000256" key="2">
    <source>
        <dbReference type="ARBA" id="ARBA00006204"/>
    </source>
</evidence>
<keyword evidence="6" id="KW-0934">Plastid</keyword>
<protein>
    <recommendedName>
        <fullName evidence="4">Ribulose bisphosphate carboxylase large chain</fullName>
        <ecNumber evidence="3">4.1.1.39</ecNumber>
    </recommendedName>
</protein>
<keyword evidence="11" id="KW-0120">Carbon dioxide fixation</keyword>
<dbReference type="GO" id="GO:0016984">
    <property type="term" value="F:ribulose-bisphosphate carboxylase activity"/>
    <property type="evidence" value="ECO:0007669"/>
    <property type="project" value="UniProtKB-EC"/>
</dbReference>
<keyword evidence="7" id="KW-0560">Oxidoreductase</keyword>
<evidence type="ECO:0000256" key="8">
    <source>
        <dbReference type="ARBA" id="ARBA00023033"/>
    </source>
</evidence>
<dbReference type="SUPFAM" id="SSF51182">
    <property type="entry name" value="RmlC-like cupins"/>
    <property type="match status" value="1"/>
</dbReference>
<evidence type="ECO:0000256" key="1">
    <source>
        <dbReference type="ARBA" id="ARBA00004474"/>
    </source>
</evidence>
<dbReference type="GO" id="GO:0009853">
    <property type="term" value="P:photorespiration"/>
    <property type="evidence" value="ECO:0007669"/>
    <property type="project" value="UniProtKB-KW"/>
</dbReference>
<feature type="domain" description="Cupin type-2" evidence="17">
    <location>
        <begin position="484"/>
        <end position="544"/>
    </location>
</feature>
<feature type="domain" description="Ribulose bisphosphate carboxylase large subunit C-terminal" evidence="16">
    <location>
        <begin position="137"/>
        <end position="367"/>
    </location>
</feature>
<dbReference type="PANTHER" id="PTHR42704">
    <property type="entry name" value="RIBULOSE BISPHOSPHATE CARBOXYLASE"/>
    <property type="match status" value="1"/>
</dbReference>
<reference evidence="18 19" key="1">
    <citation type="submission" date="2024-03" db="EMBL/GenBank/DDBJ databases">
        <title>Complete genome sequence of the green alga Chloropicon roscoffensis RCC1871.</title>
        <authorList>
            <person name="Lemieux C."/>
            <person name="Pombert J.-F."/>
            <person name="Otis C."/>
            <person name="Turmel M."/>
        </authorList>
    </citation>
    <scope>NUCLEOTIDE SEQUENCE [LARGE SCALE GENOMIC DNA]</scope>
    <source>
        <strain evidence="18 19">RCC1871</strain>
    </source>
</reference>
<dbReference type="SUPFAM" id="SSF51649">
    <property type="entry name" value="RuBisCo, C-terminal domain"/>
    <property type="match status" value="1"/>
</dbReference>
<evidence type="ECO:0000256" key="12">
    <source>
        <dbReference type="ARBA" id="ARBA00025664"/>
    </source>
</evidence>
<dbReference type="AlphaFoldDB" id="A0AAX4P794"/>
<dbReference type="Gene3D" id="2.60.120.10">
    <property type="entry name" value="Jelly Rolls"/>
    <property type="match status" value="1"/>
</dbReference>
<evidence type="ECO:0000259" key="16">
    <source>
        <dbReference type="Pfam" id="PF00016"/>
    </source>
</evidence>
<evidence type="ECO:0000256" key="9">
    <source>
        <dbReference type="ARBA" id="ARBA00023238"/>
    </source>
</evidence>
<keyword evidence="19" id="KW-1185">Reference proteome</keyword>
<evidence type="ECO:0000259" key="17">
    <source>
        <dbReference type="Pfam" id="PF07883"/>
    </source>
</evidence>
<evidence type="ECO:0000313" key="19">
    <source>
        <dbReference type="Proteomes" id="UP001472866"/>
    </source>
</evidence>
<comment type="catalytic activity">
    <reaction evidence="15">
        <text>2 (2R)-3-phosphoglycerate + 2 H(+) = D-ribulose 1,5-bisphosphate + CO2 + H2O</text>
        <dbReference type="Rhea" id="RHEA:23124"/>
        <dbReference type="ChEBI" id="CHEBI:15377"/>
        <dbReference type="ChEBI" id="CHEBI:15378"/>
        <dbReference type="ChEBI" id="CHEBI:16526"/>
        <dbReference type="ChEBI" id="CHEBI:57870"/>
        <dbReference type="ChEBI" id="CHEBI:58272"/>
        <dbReference type="EC" id="4.1.1.39"/>
    </reaction>
</comment>
<dbReference type="EC" id="4.1.1.39" evidence="3"/>
<dbReference type="Gene3D" id="3.30.70.150">
    <property type="entry name" value="RuBisCO large subunit, N-terminal domain"/>
    <property type="match status" value="1"/>
</dbReference>
<dbReference type="Gene3D" id="3.20.20.110">
    <property type="entry name" value="Ribulose bisphosphate carboxylase, large subunit, C-terminal domain"/>
    <property type="match status" value="1"/>
</dbReference>
<dbReference type="InterPro" id="IPR036376">
    <property type="entry name" value="RuBisCO_lsu_C_sf"/>
</dbReference>
<dbReference type="GO" id="GO:0004497">
    <property type="term" value="F:monooxygenase activity"/>
    <property type="evidence" value="ECO:0007669"/>
    <property type="project" value="UniProtKB-KW"/>
</dbReference>
<dbReference type="CDD" id="cd08210">
    <property type="entry name" value="RLP_RrRLP"/>
    <property type="match status" value="1"/>
</dbReference>
<dbReference type="Pfam" id="PF00016">
    <property type="entry name" value="RuBisCO_large"/>
    <property type="match status" value="1"/>
</dbReference>
<name>A0AAX4P794_9CHLO</name>
<proteinExistence type="inferred from homology"/>
<dbReference type="EMBL" id="CP151504">
    <property type="protein sequence ID" value="WZN61832.1"/>
    <property type="molecule type" value="Genomic_DNA"/>
</dbReference>
<dbReference type="SFLD" id="SFLDS00014">
    <property type="entry name" value="RuBisCO"/>
    <property type="match status" value="1"/>
</dbReference>
<dbReference type="CDD" id="cd02222">
    <property type="entry name" value="cupin_TM1459-like"/>
    <property type="match status" value="1"/>
</dbReference>
<evidence type="ECO:0000256" key="10">
    <source>
        <dbReference type="ARBA" id="ARBA00023239"/>
    </source>
</evidence>
<dbReference type="SFLD" id="SFLDG00301">
    <property type="entry name" value="RuBisCO-like_proteins"/>
    <property type="match status" value="1"/>
</dbReference>
<evidence type="ECO:0000256" key="11">
    <source>
        <dbReference type="ARBA" id="ARBA00023300"/>
    </source>
</evidence>
<dbReference type="GO" id="GO:0019253">
    <property type="term" value="P:reductive pentose-phosphate cycle"/>
    <property type="evidence" value="ECO:0007669"/>
    <property type="project" value="UniProtKB-KW"/>
</dbReference>
<dbReference type="Proteomes" id="UP001472866">
    <property type="component" value="Chromosome 04"/>
</dbReference>
<dbReference type="InterPro" id="IPR000685">
    <property type="entry name" value="RuBisCO_lsu_C"/>
</dbReference>
<gene>
    <name evidence="18" type="ORF">HKI87_04g33670</name>
</gene>
<dbReference type="InterPro" id="IPR013096">
    <property type="entry name" value="Cupin_2"/>
</dbReference>
<dbReference type="InterPro" id="IPR011051">
    <property type="entry name" value="RmlC_Cupin_sf"/>
</dbReference>
<evidence type="ECO:0000256" key="5">
    <source>
        <dbReference type="ARBA" id="ARBA00022567"/>
    </source>
</evidence>
<dbReference type="PANTHER" id="PTHR42704:SF17">
    <property type="entry name" value="RIBULOSE BISPHOSPHATE CARBOXYLASE LARGE CHAIN"/>
    <property type="match status" value="1"/>
</dbReference>
<dbReference type="InterPro" id="IPR033966">
    <property type="entry name" value="RuBisCO"/>
</dbReference>
<comment type="subcellular location">
    <subcellularLocation>
        <location evidence="1">Plastid</location>
    </subcellularLocation>
</comment>
<comment type="similarity">
    <text evidence="2">Belongs to the RuBisCO large chain family. Type I subfamily.</text>
</comment>
<evidence type="ECO:0000256" key="3">
    <source>
        <dbReference type="ARBA" id="ARBA00012287"/>
    </source>
</evidence>
<dbReference type="SUPFAM" id="SSF54966">
    <property type="entry name" value="RuBisCO, large subunit, small (N-terminal) domain"/>
    <property type="match status" value="1"/>
</dbReference>
<accession>A0AAX4P794</accession>
<keyword evidence="9" id="KW-0601">Photorespiration</keyword>
<comment type="subunit">
    <text evidence="13">Heterohexadecamer of 8 large chains and 8 small chains; disulfide-linked. The disulfide link is formed within the large subunit homodimers.</text>
</comment>
<dbReference type="GO" id="GO:0000287">
    <property type="term" value="F:magnesium ion binding"/>
    <property type="evidence" value="ECO:0007669"/>
    <property type="project" value="InterPro"/>
</dbReference>
<dbReference type="GO" id="GO:0009536">
    <property type="term" value="C:plastid"/>
    <property type="evidence" value="ECO:0007669"/>
    <property type="project" value="UniProtKB-SubCell"/>
</dbReference>
<keyword evidence="10" id="KW-0456">Lyase</keyword>
<dbReference type="Pfam" id="PF07883">
    <property type="entry name" value="Cupin_2"/>
    <property type="match status" value="1"/>
</dbReference>
<comment type="catalytic activity">
    <reaction evidence="14">
        <text>D-ribulose 1,5-bisphosphate + O2 = 2-phosphoglycolate + (2R)-3-phosphoglycerate + 2 H(+)</text>
        <dbReference type="Rhea" id="RHEA:36631"/>
        <dbReference type="ChEBI" id="CHEBI:15378"/>
        <dbReference type="ChEBI" id="CHEBI:15379"/>
        <dbReference type="ChEBI" id="CHEBI:57870"/>
        <dbReference type="ChEBI" id="CHEBI:58033"/>
        <dbReference type="ChEBI" id="CHEBI:58272"/>
    </reaction>
</comment>